<organism evidence="3 4">
    <name type="scientific">Amblyomma americanum</name>
    <name type="common">Lone star tick</name>
    <dbReference type="NCBI Taxonomy" id="6943"/>
    <lineage>
        <taxon>Eukaryota</taxon>
        <taxon>Metazoa</taxon>
        <taxon>Ecdysozoa</taxon>
        <taxon>Arthropoda</taxon>
        <taxon>Chelicerata</taxon>
        <taxon>Arachnida</taxon>
        <taxon>Acari</taxon>
        <taxon>Parasitiformes</taxon>
        <taxon>Ixodida</taxon>
        <taxon>Ixodoidea</taxon>
        <taxon>Ixodidae</taxon>
        <taxon>Amblyomminae</taxon>
        <taxon>Amblyomma</taxon>
    </lineage>
</organism>
<name>A0AAQ4DTL1_AMBAM</name>
<evidence type="ECO:0000313" key="4">
    <source>
        <dbReference type="Proteomes" id="UP001321473"/>
    </source>
</evidence>
<evidence type="ECO:0000313" key="3">
    <source>
        <dbReference type="EMBL" id="KAK8765801.1"/>
    </source>
</evidence>
<reference evidence="3 4" key="1">
    <citation type="journal article" date="2023" name="Arcadia Sci">
        <title>De novo assembly of a long-read Amblyomma americanum tick genome.</title>
        <authorList>
            <person name="Chou S."/>
            <person name="Poskanzer K.E."/>
            <person name="Rollins M."/>
            <person name="Thuy-Boun P.S."/>
        </authorList>
    </citation>
    <scope>NUCLEOTIDE SEQUENCE [LARGE SCALE GENOMIC DNA]</scope>
    <source>
        <strain evidence="3">F_SG_1</strain>
        <tissue evidence="3">Salivary glands</tissue>
    </source>
</reference>
<accession>A0AAQ4DTL1</accession>
<protein>
    <recommendedName>
        <fullName evidence="2">BPTI/Kunitz inhibitor domain-containing protein</fullName>
    </recommendedName>
</protein>
<dbReference type="PROSITE" id="PS50279">
    <property type="entry name" value="BPTI_KUNITZ_2"/>
    <property type="match status" value="1"/>
</dbReference>
<comment type="caution">
    <text evidence="3">The sequence shown here is derived from an EMBL/GenBank/DDBJ whole genome shotgun (WGS) entry which is preliminary data.</text>
</comment>
<evidence type="ECO:0000256" key="1">
    <source>
        <dbReference type="SAM" id="MobiDB-lite"/>
    </source>
</evidence>
<gene>
    <name evidence="3" type="ORF">V5799_031586</name>
</gene>
<feature type="compositionally biased region" description="Basic and acidic residues" evidence="1">
    <location>
        <begin position="21"/>
        <end position="35"/>
    </location>
</feature>
<dbReference type="InterPro" id="IPR036880">
    <property type="entry name" value="Kunitz_BPTI_sf"/>
</dbReference>
<sequence>MPASNIFTVLGRTGGASSNSEEPRIRTDETPRDWADSAFTPRPECTSPLSVVRCPRPLAAWVFSGTSILDGTCQQWEPRSQCLEPGGNAFASLTECQRECANGTRGEGAKDRCGGPVRSRHCRDGDRRLEYVVGSGLTPAGAIEVQASARPRCRRLPPDLCASDGRGFASLEECRETCSAAAAAPSSGSSDPRCRPGAEVGRCGWKQRRLRFYFDQDEARCLPFMQFCLAKGGFPDRSSCVERCLLAPA</sequence>
<dbReference type="SUPFAM" id="SSF57362">
    <property type="entry name" value="BPTI-like"/>
    <property type="match status" value="1"/>
</dbReference>
<proteinExistence type="predicted"/>
<feature type="region of interest" description="Disordered" evidence="1">
    <location>
        <begin position="10"/>
        <end position="40"/>
    </location>
</feature>
<keyword evidence="4" id="KW-1185">Reference proteome</keyword>
<dbReference type="Gene3D" id="4.10.410.10">
    <property type="entry name" value="Pancreatic trypsin inhibitor Kunitz domain"/>
    <property type="match status" value="1"/>
</dbReference>
<feature type="domain" description="BPTI/Kunitz inhibitor" evidence="2">
    <location>
        <begin position="45"/>
        <end position="100"/>
    </location>
</feature>
<dbReference type="EMBL" id="JARKHS020027005">
    <property type="protein sequence ID" value="KAK8765801.1"/>
    <property type="molecule type" value="Genomic_DNA"/>
</dbReference>
<dbReference type="InterPro" id="IPR002223">
    <property type="entry name" value="Kunitz_BPTI"/>
</dbReference>
<evidence type="ECO:0000259" key="2">
    <source>
        <dbReference type="PROSITE" id="PS50279"/>
    </source>
</evidence>
<dbReference type="GO" id="GO:0004867">
    <property type="term" value="F:serine-type endopeptidase inhibitor activity"/>
    <property type="evidence" value="ECO:0007669"/>
    <property type="project" value="InterPro"/>
</dbReference>
<dbReference type="Proteomes" id="UP001321473">
    <property type="component" value="Unassembled WGS sequence"/>
</dbReference>
<dbReference type="AlphaFoldDB" id="A0AAQ4DTL1"/>